<gene>
    <name evidence="3" type="ORF">CURHAP_LOCUS15875</name>
</gene>
<reference evidence="3 4" key="1">
    <citation type="submission" date="2020-05" db="EMBL/GenBank/DDBJ databases">
        <authorList>
            <person name="Campoy J."/>
            <person name="Schneeberger K."/>
            <person name="Spophaly S."/>
        </authorList>
    </citation>
    <scope>NUCLEOTIDE SEQUENCE [LARGE SCALE GENOMIC DNA]</scope>
    <source>
        <strain evidence="3">PruArmRojPasFocal</strain>
    </source>
</reference>
<evidence type="ECO:0000259" key="2">
    <source>
        <dbReference type="Pfam" id="PF06507"/>
    </source>
</evidence>
<feature type="domain" description="Auxin response factor" evidence="2">
    <location>
        <begin position="17"/>
        <end position="52"/>
    </location>
</feature>
<accession>A0A6J5U1E1</accession>
<dbReference type="GO" id="GO:0009725">
    <property type="term" value="P:response to hormone"/>
    <property type="evidence" value="ECO:0007669"/>
    <property type="project" value="InterPro"/>
</dbReference>
<dbReference type="GO" id="GO:0005634">
    <property type="term" value="C:nucleus"/>
    <property type="evidence" value="ECO:0007669"/>
    <property type="project" value="InterPro"/>
</dbReference>
<keyword evidence="1" id="KW-0812">Transmembrane</keyword>
<feature type="transmembrane region" description="Helical" evidence="1">
    <location>
        <begin position="75"/>
        <end position="95"/>
    </location>
</feature>
<dbReference type="Gene3D" id="2.30.30.1040">
    <property type="match status" value="1"/>
</dbReference>
<keyword evidence="1" id="KW-1133">Transmembrane helix</keyword>
<evidence type="ECO:0000256" key="1">
    <source>
        <dbReference type="SAM" id="Phobius"/>
    </source>
</evidence>
<dbReference type="GO" id="GO:0006355">
    <property type="term" value="P:regulation of DNA-templated transcription"/>
    <property type="evidence" value="ECO:0007669"/>
    <property type="project" value="InterPro"/>
</dbReference>
<protein>
    <recommendedName>
        <fullName evidence="2">Auxin response factor domain-containing protein</fullName>
    </recommendedName>
</protein>
<organism evidence="3 4">
    <name type="scientific">Prunus armeniaca</name>
    <name type="common">Apricot</name>
    <name type="synonym">Armeniaca vulgaris</name>
    <dbReference type="NCBI Taxonomy" id="36596"/>
    <lineage>
        <taxon>Eukaryota</taxon>
        <taxon>Viridiplantae</taxon>
        <taxon>Streptophyta</taxon>
        <taxon>Embryophyta</taxon>
        <taxon>Tracheophyta</taxon>
        <taxon>Spermatophyta</taxon>
        <taxon>Magnoliopsida</taxon>
        <taxon>eudicotyledons</taxon>
        <taxon>Gunneridae</taxon>
        <taxon>Pentapetalae</taxon>
        <taxon>rosids</taxon>
        <taxon>fabids</taxon>
        <taxon>Rosales</taxon>
        <taxon>Rosaceae</taxon>
        <taxon>Amygdaloideae</taxon>
        <taxon>Amygdaleae</taxon>
        <taxon>Prunus</taxon>
    </lineage>
</organism>
<proteinExistence type="predicted"/>
<dbReference type="InterPro" id="IPR010525">
    <property type="entry name" value="ARF_dom"/>
</dbReference>
<dbReference type="Pfam" id="PF06507">
    <property type="entry name" value="ARF_AD"/>
    <property type="match status" value="1"/>
</dbReference>
<feature type="transmembrane region" description="Helical" evidence="1">
    <location>
        <begin position="41"/>
        <end position="68"/>
    </location>
</feature>
<dbReference type="GO" id="GO:0003677">
    <property type="term" value="F:DNA binding"/>
    <property type="evidence" value="ECO:0007669"/>
    <property type="project" value="InterPro"/>
</dbReference>
<sequence>MPNESLLATHLFMFTGFMRVQWCSGMRFKMAFETEDSSRISWFMGTIASVQVVFLGLLLHVVLFGLLVGTRERTIRFLLPHIMSCLASFALYQFVKILESGVSRFWLFSFG</sequence>
<evidence type="ECO:0000313" key="3">
    <source>
        <dbReference type="EMBL" id="CAB4269976.1"/>
    </source>
</evidence>
<dbReference type="AlphaFoldDB" id="A0A6J5U1E1"/>
<keyword evidence="1" id="KW-0472">Membrane</keyword>
<dbReference type="EMBL" id="CAEKDK010000002">
    <property type="protein sequence ID" value="CAB4269976.1"/>
    <property type="molecule type" value="Genomic_DNA"/>
</dbReference>
<name>A0A6J5U1E1_PRUAR</name>
<dbReference type="Proteomes" id="UP000507222">
    <property type="component" value="Unassembled WGS sequence"/>
</dbReference>
<evidence type="ECO:0000313" key="4">
    <source>
        <dbReference type="Proteomes" id="UP000507222"/>
    </source>
</evidence>